<organism evidence="2 3">
    <name type="scientific">Jatropha curcas</name>
    <name type="common">Barbados nut</name>
    <dbReference type="NCBI Taxonomy" id="180498"/>
    <lineage>
        <taxon>Eukaryota</taxon>
        <taxon>Viridiplantae</taxon>
        <taxon>Streptophyta</taxon>
        <taxon>Embryophyta</taxon>
        <taxon>Tracheophyta</taxon>
        <taxon>Spermatophyta</taxon>
        <taxon>Magnoliopsida</taxon>
        <taxon>eudicotyledons</taxon>
        <taxon>Gunneridae</taxon>
        <taxon>Pentapetalae</taxon>
        <taxon>rosids</taxon>
        <taxon>fabids</taxon>
        <taxon>Malpighiales</taxon>
        <taxon>Euphorbiaceae</taxon>
        <taxon>Crotonoideae</taxon>
        <taxon>Jatropheae</taxon>
        <taxon>Jatropha</taxon>
    </lineage>
</organism>
<dbReference type="EMBL" id="KK914192">
    <property type="protein sequence ID" value="KDP47179.1"/>
    <property type="molecule type" value="Genomic_DNA"/>
</dbReference>
<evidence type="ECO:0000313" key="3">
    <source>
        <dbReference type="Proteomes" id="UP000027138"/>
    </source>
</evidence>
<name>A0A067LRD6_JATCU</name>
<proteinExistence type="predicted"/>
<accession>A0A067LRD6</accession>
<evidence type="ECO:0000313" key="2">
    <source>
        <dbReference type="EMBL" id="KDP47179.1"/>
    </source>
</evidence>
<reference evidence="2 3" key="1">
    <citation type="journal article" date="2014" name="PLoS ONE">
        <title>Global Analysis of Gene Expression Profiles in Physic Nut (Jatropha curcas L.) Seedlings Exposed to Salt Stress.</title>
        <authorList>
            <person name="Zhang L."/>
            <person name="Zhang C."/>
            <person name="Wu P."/>
            <person name="Chen Y."/>
            <person name="Li M."/>
            <person name="Jiang H."/>
            <person name="Wu G."/>
        </authorList>
    </citation>
    <scope>NUCLEOTIDE SEQUENCE [LARGE SCALE GENOMIC DNA]</scope>
    <source>
        <strain evidence="3">cv. GZQX0401</strain>
        <tissue evidence="2">Young leaves</tissue>
    </source>
</reference>
<evidence type="ECO:0000256" key="1">
    <source>
        <dbReference type="SAM" id="MobiDB-lite"/>
    </source>
</evidence>
<dbReference type="Proteomes" id="UP000027138">
    <property type="component" value="Unassembled WGS sequence"/>
</dbReference>
<gene>
    <name evidence="2" type="ORF">JCGZ_25688</name>
</gene>
<sequence length="92" mass="9965">MSPYRMSPLGCIHVSISDDNEVCQLYEAACLKLAVARLSEKHRVSMTPLAGQDRGIQHSGRADRGAGCRPVIVEETKESGNDDSEETASNMS</sequence>
<dbReference type="AlphaFoldDB" id="A0A067LRD6"/>
<protein>
    <submittedName>
        <fullName evidence="2">Uncharacterized protein</fullName>
    </submittedName>
</protein>
<keyword evidence="3" id="KW-1185">Reference proteome</keyword>
<feature type="region of interest" description="Disordered" evidence="1">
    <location>
        <begin position="49"/>
        <end position="92"/>
    </location>
</feature>
<feature type="compositionally biased region" description="Basic and acidic residues" evidence="1">
    <location>
        <begin position="60"/>
        <end position="80"/>
    </location>
</feature>